<protein>
    <submittedName>
        <fullName evidence="7">Heptaprenyl diphosphate synthase component 2</fullName>
        <ecNumber evidence="7">2.5.1.30</ecNumber>
    </submittedName>
</protein>
<dbReference type="STRING" id="1280514.AXFE_11040"/>
<evidence type="ECO:0000256" key="1">
    <source>
        <dbReference type="ARBA" id="ARBA00001946"/>
    </source>
</evidence>
<dbReference type="GO" id="GO:0000010">
    <property type="term" value="F:heptaprenyl diphosphate synthase activity"/>
    <property type="evidence" value="ECO:0007669"/>
    <property type="project" value="UniProtKB-EC"/>
</dbReference>
<evidence type="ECO:0000256" key="2">
    <source>
        <dbReference type="ARBA" id="ARBA00006706"/>
    </source>
</evidence>
<comment type="similarity">
    <text evidence="2 6">Belongs to the FPP/GGPP synthase family.</text>
</comment>
<dbReference type="PATRIC" id="fig|1280514.3.peg.1452"/>
<dbReference type="PROSITE" id="PS00444">
    <property type="entry name" value="POLYPRENYL_SYNTHASE_2"/>
    <property type="match status" value="1"/>
</dbReference>
<dbReference type="AlphaFoldDB" id="A0A0D8HJU3"/>
<dbReference type="PANTHER" id="PTHR12001:SF69">
    <property type="entry name" value="ALL TRANS-POLYPRENYL-DIPHOSPHATE SYNTHASE PDSS1"/>
    <property type="match status" value="1"/>
</dbReference>
<evidence type="ECO:0000256" key="6">
    <source>
        <dbReference type="RuleBase" id="RU004466"/>
    </source>
</evidence>
<gene>
    <name evidence="7" type="primary">hepT</name>
    <name evidence="7" type="ORF">AXFE_11040</name>
</gene>
<keyword evidence="5" id="KW-0460">Magnesium</keyword>
<dbReference type="OrthoDB" id="4497239at2"/>
<evidence type="ECO:0000313" key="7">
    <source>
        <dbReference type="EMBL" id="KJF18007.1"/>
    </source>
</evidence>
<keyword evidence="8" id="KW-1185">Reference proteome</keyword>
<keyword evidence="4" id="KW-0479">Metal-binding</keyword>
<dbReference type="Gene3D" id="1.10.600.10">
    <property type="entry name" value="Farnesyl Diphosphate Synthase"/>
    <property type="match status" value="1"/>
</dbReference>
<dbReference type="CDD" id="cd00685">
    <property type="entry name" value="Trans_IPPS_HT"/>
    <property type="match status" value="1"/>
</dbReference>
<dbReference type="InterPro" id="IPR000092">
    <property type="entry name" value="Polyprenyl_synt"/>
</dbReference>
<dbReference type="InterPro" id="IPR008949">
    <property type="entry name" value="Isoprenoid_synthase_dom_sf"/>
</dbReference>
<dbReference type="SUPFAM" id="SSF48576">
    <property type="entry name" value="Terpenoid synthases"/>
    <property type="match status" value="1"/>
</dbReference>
<comment type="cofactor">
    <cofactor evidence="1">
        <name>Mg(2+)</name>
        <dbReference type="ChEBI" id="CHEBI:18420"/>
    </cofactor>
</comment>
<evidence type="ECO:0000256" key="3">
    <source>
        <dbReference type="ARBA" id="ARBA00022679"/>
    </source>
</evidence>
<dbReference type="EC" id="2.5.1.30" evidence="7"/>
<dbReference type="GO" id="GO:0046872">
    <property type="term" value="F:metal ion binding"/>
    <property type="evidence" value="ECO:0007669"/>
    <property type="project" value="UniProtKB-KW"/>
</dbReference>
<evidence type="ECO:0000313" key="8">
    <source>
        <dbReference type="Proteomes" id="UP000032360"/>
    </source>
</evidence>
<dbReference type="GO" id="GO:0008299">
    <property type="term" value="P:isoprenoid biosynthetic process"/>
    <property type="evidence" value="ECO:0007669"/>
    <property type="project" value="InterPro"/>
</dbReference>
<comment type="caution">
    <text evidence="7">The sequence shown here is derived from an EMBL/GenBank/DDBJ whole genome shotgun (WGS) entry which is preliminary data.</text>
</comment>
<dbReference type="SFLD" id="SFLDS00005">
    <property type="entry name" value="Isoprenoid_Synthase_Type_I"/>
    <property type="match status" value="1"/>
</dbReference>
<dbReference type="PANTHER" id="PTHR12001">
    <property type="entry name" value="GERANYLGERANYL PYROPHOSPHATE SYNTHASE"/>
    <property type="match status" value="1"/>
</dbReference>
<evidence type="ECO:0000256" key="4">
    <source>
        <dbReference type="ARBA" id="ARBA00022723"/>
    </source>
</evidence>
<dbReference type="Pfam" id="PF00348">
    <property type="entry name" value="polyprenyl_synt"/>
    <property type="match status" value="1"/>
</dbReference>
<dbReference type="EMBL" id="JXYS01000026">
    <property type="protein sequence ID" value="KJF18007.1"/>
    <property type="molecule type" value="Genomic_DNA"/>
</dbReference>
<organism evidence="7 8">
    <name type="scientific">Acidithrix ferrooxidans</name>
    <dbReference type="NCBI Taxonomy" id="1280514"/>
    <lineage>
        <taxon>Bacteria</taxon>
        <taxon>Bacillati</taxon>
        <taxon>Actinomycetota</taxon>
        <taxon>Acidimicrobiia</taxon>
        <taxon>Acidimicrobiales</taxon>
        <taxon>Acidimicrobiaceae</taxon>
        <taxon>Acidithrix</taxon>
    </lineage>
</organism>
<reference evidence="7 8" key="1">
    <citation type="submission" date="2015-01" db="EMBL/GenBank/DDBJ databases">
        <title>Draft genome of the acidophilic iron oxidizer Acidithrix ferrooxidans strain Py-F3.</title>
        <authorList>
            <person name="Poehlein A."/>
            <person name="Eisen S."/>
            <person name="Schloemann M."/>
            <person name="Johnson B.D."/>
            <person name="Daniel R."/>
            <person name="Muehling M."/>
        </authorList>
    </citation>
    <scope>NUCLEOTIDE SEQUENCE [LARGE SCALE GENOMIC DNA]</scope>
    <source>
        <strain evidence="7 8">Py-F3</strain>
    </source>
</reference>
<name>A0A0D8HJU3_9ACTN</name>
<accession>A0A0D8HJU3</accession>
<dbReference type="SFLD" id="SFLDG01017">
    <property type="entry name" value="Polyprenyl_Transferase_Like"/>
    <property type="match status" value="1"/>
</dbReference>
<keyword evidence="3 6" id="KW-0808">Transferase</keyword>
<dbReference type="Proteomes" id="UP000032360">
    <property type="component" value="Unassembled WGS sequence"/>
</dbReference>
<sequence>MDRIEALLARSVASDDPRLSEVATHLINAGGKRIRPTLAMASAIAGGCELNESILLAGVAVELVHLASLYHDDVMDEATTRRNVTSVNAKWGNLIAIVAGDFLLARAAGIAARLSQSIAELLADTLARLCEGQILEVNSAFETNRTQQEYFSAISGKTASLMATSCKIGALAAGLEDDVAKKLDRVGYLFGMVYQIRDDVLDIIGSDDQLGKAPGQDLLEGIYTLPTIIALENAGESSKLRRLLDSNRQGAFGLGELSLARREILISGALEQSVEIARTYCDEAAEIGLSLNNPVSRYLGDLSPNLLDGIDALISAKLTAELAS</sequence>
<dbReference type="RefSeq" id="WP_052604879.1">
    <property type="nucleotide sequence ID" value="NZ_JXYS01000026.1"/>
</dbReference>
<evidence type="ECO:0000256" key="5">
    <source>
        <dbReference type="ARBA" id="ARBA00022842"/>
    </source>
</evidence>
<proteinExistence type="inferred from homology"/>
<dbReference type="InterPro" id="IPR033749">
    <property type="entry name" value="Polyprenyl_synt_CS"/>
</dbReference>